<protein>
    <submittedName>
        <fullName evidence="1">Uncharacterized protein</fullName>
    </submittedName>
</protein>
<organism evidence="1 2">
    <name type="scientific">Mycobacterium phage Baloo</name>
    <dbReference type="NCBI Taxonomy" id="2099645"/>
    <lineage>
        <taxon>Viruses</taxon>
        <taxon>Duplodnaviria</taxon>
        <taxon>Heunggongvirae</taxon>
        <taxon>Uroviricota</taxon>
        <taxon>Caudoviricetes</taxon>
        <taxon>Bclasvirinae</taxon>
        <taxon>Pipefishvirus</taxon>
        <taxon>Pipefishvirus athena</taxon>
    </lineage>
</organism>
<evidence type="ECO:0000313" key="1">
    <source>
        <dbReference type="EMBL" id="AVJ49098.1"/>
    </source>
</evidence>
<reference evidence="1 2" key="1">
    <citation type="submission" date="2018-02" db="EMBL/GenBank/DDBJ databases">
        <authorList>
            <person name="Ng W.L."/>
            <person name="Stoner T.H."/>
            <person name="Russell D.A."/>
            <person name="Garlena R.A."/>
            <person name="Stoner T.H."/>
            <person name="Pope W.H."/>
            <person name="Jacobs-Sera D."/>
            <person name="Hatfull G.F."/>
        </authorList>
    </citation>
    <scope>NUCLEOTIDE SEQUENCE [LARGE SCALE GENOMIC DNA]</scope>
</reference>
<name>A0A2P1CCZ5_9CAUD</name>
<accession>A0A2P1CCZ5</accession>
<gene>
    <name evidence="1" type="primary">94</name>
    <name evidence="1" type="ORF">PBI_BALOO_94</name>
</gene>
<dbReference type="EMBL" id="MG920059">
    <property type="protein sequence ID" value="AVJ49098.1"/>
    <property type="molecule type" value="Genomic_DNA"/>
</dbReference>
<evidence type="ECO:0000313" key="2">
    <source>
        <dbReference type="Proteomes" id="UP000241655"/>
    </source>
</evidence>
<proteinExistence type="predicted"/>
<dbReference type="Proteomes" id="UP000241655">
    <property type="component" value="Segment"/>
</dbReference>
<sequence>MVIRRRDGPAEKGVIMTGIIDTKVEFHGAFVVHYTKQVDADLRATYTAMVYRTDGTLLAGHTRDSRREVEFETGLTIGRQMGVDAAAEKARRDAAAIRRRIEADEQHVENLTYLRGLISEPVDADETTLSDCPVCAATAGRRHFDECPFHPENAR</sequence>